<dbReference type="Proteomes" id="UP000050497">
    <property type="component" value="Unassembled WGS sequence"/>
</dbReference>
<comment type="caution">
    <text evidence="8">Lacks conserved residue(s) required for the propagation of feature annotation.</text>
</comment>
<feature type="binding site" evidence="8">
    <location>
        <begin position="232"/>
        <end position="237"/>
    </location>
    <ligand>
        <name>GTP</name>
        <dbReference type="ChEBI" id="CHEBI:37565"/>
    </ligand>
</feature>
<evidence type="ECO:0000256" key="7">
    <source>
        <dbReference type="ARBA" id="ARBA00023134"/>
    </source>
</evidence>
<evidence type="ECO:0000313" key="11">
    <source>
        <dbReference type="EMBL" id="KPQ10178.1"/>
    </source>
</evidence>
<feature type="domain" description="TrmE-type G" evidence="10">
    <location>
        <begin position="222"/>
        <end position="365"/>
    </location>
</feature>
<feature type="binding site" evidence="8">
    <location>
        <position position="27"/>
    </location>
    <ligand>
        <name>(6S)-5-formyl-5,6,7,8-tetrahydrofolate</name>
        <dbReference type="ChEBI" id="CHEBI:57457"/>
    </ligand>
</feature>
<dbReference type="Pfam" id="PF10396">
    <property type="entry name" value="TrmE_N"/>
    <property type="match status" value="1"/>
</dbReference>
<protein>
    <recommendedName>
        <fullName evidence="8">tRNA modification GTPase MnmE</fullName>
        <ecNumber evidence="8">3.6.-.-</ecNumber>
    </recommendedName>
</protein>
<keyword evidence="3 8" id="KW-0547">Nucleotide-binding</keyword>
<dbReference type="InterPro" id="IPR018948">
    <property type="entry name" value="GTP-bd_TrmE_N"/>
</dbReference>
<dbReference type="Pfam" id="PF12631">
    <property type="entry name" value="MnmE_helical"/>
    <property type="match status" value="1"/>
</dbReference>
<comment type="subcellular location">
    <subcellularLocation>
        <location evidence="8">Cytoplasm</location>
    </subcellularLocation>
</comment>
<feature type="binding site" evidence="8">
    <location>
        <position position="438"/>
    </location>
    <ligand>
        <name>(6S)-5-formyl-5,6,7,8-tetrahydrofolate</name>
        <dbReference type="ChEBI" id="CHEBI:57457"/>
    </ligand>
</feature>
<feature type="binding site" evidence="8">
    <location>
        <position position="125"/>
    </location>
    <ligand>
        <name>(6S)-5-formyl-5,6,7,8-tetrahydrofolate</name>
        <dbReference type="ChEBI" id="CHEBI:57457"/>
    </ligand>
</feature>
<dbReference type="InterPro" id="IPR025867">
    <property type="entry name" value="MnmE_helical"/>
</dbReference>
<feature type="binding site" evidence="8">
    <location>
        <position position="236"/>
    </location>
    <ligand>
        <name>Mg(2+)</name>
        <dbReference type="ChEBI" id="CHEBI:18420"/>
    </ligand>
</feature>
<dbReference type="Pfam" id="PF01926">
    <property type="entry name" value="MMR_HSR1"/>
    <property type="match status" value="1"/>
</dbReference>
<accession>A0A0N8KE28</accession>
<evidence type="ECO:0000313" key="12">
    <source>
        <dbReference type="EMBL" id="SCC79246.1"/>
    </source>
</evidence>
<dbReference type="PATRIC" id="fig|1653334.4.peg.397"/>
<evidence type="ECO:0000256" key="9">
    <source>
        <dbReference type="RuleBase" id="RU003313"/>
    </source>
</evidence>
<keyword evidence="8" id="KW-0479">Metal-binding</keyword>
<evidence type="ECO:0000313" key="14">
    <source>
        <dbReference type="Proteomes" id="UP000182800"/>
    </source>
</evidence>
<reference evidence="12 14" key="2">
    <citation type="submission" date="2016-08" db="EMBL/GenBank/DDBJ databases">
        <authorList>
            <person name="Varghese N."/>
            <person name="Submissions Spin"/>
        </authorList>
    </citation>
    <scope>NUCLEOTIDE SEQUENCE [LARGE SCALE GENOMIC DNA]</scope>
    <source>
        <strain evidence="12 14">HL-109</strain>
    </source>
</reference>
<evidence type="ECO:0000256" key="8">
    <source>
        <dbReference type="HAMAP-Rule" id="MF_00379"/>
    </source>
</evidence>
<dbReference type="GO" id="GO:0046872">
    <property type="term" value="F:metal ion binding"/>
    <property type="evidence" value="ECO:0007669"/>
    <property type="project" value="UniProtKB-KW"/>
</dbReference>
<comment type="cofactor">
    <cofactor evidence="8">
        <name>K(+)</name>
        <dbReference type="ChEBI" id="CHEBI:29103"/>
    </cofactor>
    <text evidence="8">Binds 1 potassium ion per subunit.</text>
</comment>
<dbReference type="EMBL" id="LJSX01000018">
    <property type="protein sequence ID" value="KPQ10178.1"/>
    <property type="molecule type" value="Genomic_DNA"/>
</dbReference>
<dbReference type="SMART" id="SM00382">
    <property type="entry name" value="AAA"/>
    <property type="match status" value="1"/>
</dbReference>
<dbReference type="NCBIfam" id="NF003661">
    <property type="entry name" value="PRK05291.1-3"/>
    <property type="match status" value="1"/>
</dbReference>
<feature type="binding site" evidence="8">
    <location>
        <position position="253"/>
    </location>
    <ligand>
        <name>K(+)</name>
        <dbReference type="ChEBI" id="CHEBI:29103"/>
    </ligand>
</feature>
<dbReference type="GO" id="GO:0005525">
    <property type="term" value="F:GTP binding"/>
    <property type="evidence" value="ECO:0007669"/>
    <property type="project" value="UniProtKB-UniRule"/>
</dbReference>
<dbReference type="InterPro" id="IPR027368">
    <property type="entry name" value="MnmE_dom2"/>
</dbReference>
<feature type="binding site" evidence="8">
    <location>
        <position position="257"/>
    </location>
    <ligand>
        <name>Mg(2+)</name>
        <dbReference type="ChEBI" id="CHEBI:18420"/>
    </ligand>
</feature>
<dbReference type="PANTHER" id="PTHR42714:SF2">
    <property type="entry name" value="TRNA MODIFICATION GTPASE GTPBP3, MITOCHONDRIAL"/>
    <property type="match status" value="1"/>
</dbReference>
<dbReference type="OrthoDB" id="9805918at2"/>
<dbReference type="Proteomes" id="UP000182800">
    <property type="component" value="Unassembled WGS sequence"/>
</dbReference>
<proteinExistence type="inferred from homology"/>
<dbReference type="CDD" id="cd14858">
    <property type="entry name" value="TrmE_N"/>
    <property type="match status" value="1"/>
</dbReference>
<keyword evidence="6 8" id="KW-0630">Potassium</keyword>
<dbReference type="GO" id="GO:0003924">
    <property type="term" value="F:GTPase activity"/>
    <property type="evidence" value="ECO:0007669"/>
    <property type="project" value="UniProtKB-UniRule"/>
</dbReference>
<dbReference type="RefSeq" id="WP_074443671.1">
    <property type="nucleotide sequence ID" value="NZ_FMBM01000001.1"/>
</dbReference>
<keyword evidence="4 8" id="KW-0378">Hydrolase</keyword>
<keyword evidence="14" id="KW-1185">Reference proteome</keyword>
<dbReference type="CDD" id="cd04164">
    <property type="entry name" value="trmE"/>
    <property type="match status" value="1"/>
</dbReference>
<sequence length="438" mass="47138">MAERVSGDDTIFAPASGFGRAGICVIRISGSQTRAALEAIAGEVPAARVMRLRVLRDPLDDAALDQALVVFFPGPASFTGEDVAEFHIHGGLAVRQAVLAALSQITGCRPAEAGEFTRRAFLNGRMDLSEVEGLADLIDAETEFQRRQALRQLEGGLGDEAERWREEAIACQALLEAALDFADEGDIAENIESEAFGVALVLRNQIEAQLRNARRGERLREGFHVVLAGPPNAGKSTLLNALARRDVAIVSPIAGTTRDVIEVRCDLDGLPVTIVDTAGLREAGDLIEEEGMARARGQMAQADLVLWLDPADDPAPLPDDLGPHLHVVTKVDRVVAPVERGDIAIAAPSGEGMDALLARLREAAESLFGEGDALITRERHRIALIEACEALRRGCEQRETELFAEDMRLAARAIGRISGRVDVEDVLDHLFSSFCIGK</sequence>
<dbReference type="SUPFAM" id="SSF52540">
    <property type="entry name" value="P-loop containing nucleoside triphosphate hydrolases"/>
    <property type="match status" value="1"/>
</dbReference>
<reference evidence="11 13" key="1">
    <citation type="submission" date="2015-09" db="EMBL/GenBank/DDBJ databases">
        <title>Identification and resolution of microdiversity through metagenomic sequencing of parallel consortia.</title>
        <authorList>
            <person name="Nelson W.C."/>
            <person name="Romine M.F."/>
            <person name="Lindemann S.R."/>
        </authorList>
    </citation>
    <scope>NUCLEOTIDE SEQUENCE [LARGE SCALE GENOMIC DNA]</scope>
    <source>
        <strain evidence="11">HL-109</strain>
    </source>
</reference>
<feature type="binding site" evidence="8">
    <location>
        <position position="85"/>
    </location>
    <ligand>
        <name>(6S)-5-formyl-5,6,7,8-tetrahydrofolate</name>
        <dbReference type="ChEBI" id="CHEBI:57457"/>
    </ligand>
</feature>
<dbReference type="SUPFAM" id="SSF116878">
    <property type="entry name" value="TrmE connector domain"/>
    <property type="match status" value="1"/>
</dbReference>
<dbReference type="Gene3D" id="3.30.1360.120">
    <property type="entry name" value="Probable tRNA modification gtpase trme, domain 1"/>
    <property type="match status" value="1"/>
</dbReference>
<dbReference type="NCBIfam" id="TIGR00231">
    <property type="entry name" value="small_GTP"/>
    <property type="match status" value="1"/>
</dbReference>
<evidence type="ECO:0000256" key="1">
    <source>
        <dbReference type="ARBA" id="ARBA00011043"/>
    </source>
</evidence>
<dbReference type="Gene3D" id="3.40.50.300">
    <property type="entry name" value="P-loop containing nucleotide triphosphate hydrolases"/>
    <property type="match status" value="1"/>
</dbReference>
<dbReference type="Gene3D" id="1.20.120.430">
    <property type="entry name" value="tRNA modification GTPase MnmE domain 2"/>
    <property type="match status" value="1"/>
</dbReference>
<dbReference type="PANTHER" id="PTHR42714">
    <property type="entry name" value="TRNA MODIFICATION GTPASE GTPBP3"/>
    <property type="match status" value="1"/>
</dbReference>
<dbReference type="EMBL" id="FMBM01000001">
    <property type="protein sequence ID" value="SCC79246.1"/>
    <property type="molecule type" value="Genomic_DNA"/>
</dbReference>
<dbReference type="GO" id="GO:0030488">
    <property type="term" value="P:tRNA methylation"/>
    <property type="evidence" value="ECO:0007669"/>
    <property type="project" value="TreeGrafter"/>
</dbReference>
<dbReference type="InterPro" id="IPR004520">
    <property type="entry name" value="GTPase_MnmE"/>
</dbReference>
<keyword evidence="7 8" id="KW-0342">GTP-binding</keyword>
<comment type="similarity">
    <text evidence="1 8 9">Belongs to the TRAFAC class TrmE-Era-EngA-EngB-Septin-like GTPase superfamily. TrmE GTPase family.</text>
</comment>
<dbReference type="EC" id="3.6.-.-" evidence="8"/>
<dbReference type="InterPro" id="IPR003593">
    <property type="entry name" value="AAA+_ATPase"/>
</dbReference>
<dbReference type="STRING" id="1653334.GA0071312_0764"/>
<keyword evidence="8" id="KW-0963">Cytoplasm</keyword>
<dbReference type="PROSITE" id="PS51709">
    <property type="entry name" value="G_TRME"/>
    <property type="match status" value="1"/>
</dbReference>
<name>A0A0N8KE28_9HYPH</name>
<keyword evidence="2 8" id="KW-0819">tRNA processing</keyword>
<dbReference type="InterPro" id="IPR027417">
    <property type="entry name" value="P-loop_NTPase"/>
</dbReference>
<evidence type="ECO:0000259" key="10">
    <source>
        <dbReference type="PROSITE" id="PS51709"/>
    </source>
</evidence>
<dbReference type="AlphaFoldDB" id="A0A0N8KE28"/>
<dbReference type="HAMAP" id="MF_00379">
    <property type="entry name" value="GTPase_MnmE"/>
    <property type="match status" value="1"/>
</dbReference>
<dbReference type="InterPro" id="IPR031168">
    <property type="entry name" value="G_TrmE"/>
</dbReference>
<comment type="caution">
    <text evidence="11">The sequence shown here is derived from an EMBL/GenBank/DDBJ whole genome shotgun (WGS) entry which is preliminary data.</text>
</comment>
<dbReference type="InterPro" id="IPR027266">
    <property type="entry name" value="TrmE/GcvT-like"/>
</dbReference>
<dbReference type="NCBIfam" id="TIGR00450">
    <property type="entry name" value="mnmE_trmE_thdF"/>
    <property type="match status" value="1"/>
</dbReference>
<feature type="binding site" evidence="8">
    <location>
        <position position="256"/>
    </location>
    <ligand>
        <name>K(+)</name>
        <dbReference type="ChEBI" id="CHEBI:29103"/>
    </ligand>
</feature>
<feature type="binding site" evidence="8">
    <location>
        <position position="251"/>
    </location>
    <ligand>
        <name>K(+)</name>
        <dbReference type="ChEBI" id="CHEBI:29103"/>
    </ligand>
</feature>
<evidence type="ECO:0000256" key="6">
    <source>
        <dbReference type="ARBA" id="ARBA00022958"/>
    </source>
</evidence>
<evidence type="ECO:0000256" key="5">
    <source>
        <dbReference type="ARBA" id="ARBA00022842"/>
    </source>
</evidence>
<feature type="binding site" evidence="8">
    <location>
        <begin position="276"/>
        <end position="279"/>
    </location>
    <ligand>
        <name>GTP</name>
        <dbReference type="ChEBI" id="CHEBI:37565"/>
    </ligand>
</feature>
<dbReference type="InterPro" id="IPR005225">
    <property type="entry name" value="Small_GTP-bd"/>
</dbReference>
<organism evidence="11 13">
    <name type="scientific">Saliniramus fredricksonii</name>
    <dbReference type="NCBI Taxonomy" id="1653334"/>
    <lineage>
        <taxon>Bacteria</taxon>
        <taxon>Pseudomonadati</taxon>
        <taxon>Pseudomonadota</taxon>
        <taxon>Alphaproteobacteria</taxon>
        <taxon>Hyphomicrobiales</taxon>
        <taxon>Salinarimonadaceae</taxon>
        <taxon>Saliniramus</taxon>
    </lineage>
</organism>
<comment type="function">
    <text evidence="8">Exhibits a very high intrinsic GTPase hydrolysis rate. Involved in the addition of a carboxymethylaminomethyl (cmnm) group at the wobble position (U34) of certain tRNAs, forming tRNA-cmnm(5)s(2)U34.</text>
</comment>
<evidence type="ECO:0000256" key="2">
    <source>
        <dbReference type="ARBA" id="ARBA00022694"/>
    </source>
</evidence>
<dbReference type="GO" id="GO:0005737">
    <property type="term" value="C:cytoplasm"/>
    <property type="evidence" value="ECO:0007669"/>
    <property type="project" value="UniProtKB-SubCell"/>
</dbReference>
<evidence type="ECO:0000256" key="3">
    <source>
        <dbReference type="ARBA" id="ARBA00022741"/>
    </source>
</evidence>
<evidence type="ECO:0000256" key="4">
    <source>
        <dbReference type="ARBA" id="ARBA00022801"/>
    </source>
</evidence>
<dbReference type="FunFam" id="3.30.1360.120:FF:000007">
    <property type="entry name" value="tRNA modification GTPase GTPBP3, mitochondrial"/>
    <property type="match status" value="1"/>
</dbReference>
<feature type="binding site" evidence="8">
    <location>
        <begin position="251"/>
        <end position="257"/>
    </location>
    <ligand>
        <name>GTP</name>
        <dbReference type="ChEBI" id="CHEBI:37565"/>
    </ligand>
</feature>
<gene>
    <name evidence="8 11" type="primary">trmE</name>
    <name evidence="8" type="synonym">mnmE</name>
    <name evidence="12" type="ORF">GA0071312_0764</name>
    <name evidence="11" type="ORF">HLUCCO17_12095</name>
</gene>
<comment type="subunit">
    <text evidence="8">Homodimer. Heterotetramer of two MnmE and two MnmG subunits.</text>
</comment>
<keyword evidence="5 8" id="KW-0460">Magnesium</keyword>
<feature type="binding site" evidence="8">
    <location>
        <position position="232"/>
    </location>
    <ligand>
        <name>K(+)</name>
        <dbReference type="ChEBI" id="CHEBI:29103"/>
    </ligand>
</feature>
<evidence type="ECO:0000313" key="13">
    <source>
        <dbReference type="Proteomes" id="UP000050497"/>
    </source>
</evidence>
<dbReference type="GO" id="GO:0002098">
    <property type="term" value="P:tRNA wobble uridine modification"/>
    <property type="evidence" value="ECO:0007669"/>
    <property type="project" value="TreeGrafter"/>
</dbReference>
<dbReference type="InterPro" id="IPR006073">
    <property type="entry name" value="GTP-bd"/>
</dbReference>